<dbReference type="AlphaFoldDB" id="A0A8H7ZTW7"/>
<dbReference type="SUPFAM" id="SSF53098">
    <property type="entry name" value="Ribonuclease H-like"/>
    <property type="match status" value="1"/>
</dbReference>
<dbReference type="InterPro" id="IPR012337">
    <property type="entry name" value="RNaseH-like_sf"/>
</dbReference>
<organism evidence="2 3">
    <name type="scientific">Olpidium bornovanus</name>
    <dbReference type="NCBI Taxonomy" id="278681"/>
    <lineage>
        <taxon>Eukaryota</taxon>
        <taxon>Fungi</taxon>
        <taxon>Fungi incertae sedis</taxon>
        <taxon>Olpidiomycota</taxon>
        <taxon>Olpidiomycotina</taxon>
        <taxon>Olpidiomycetes</taxon>
        <taxon>Olpidiales</taxon>
        <taxon>Olpidiaceae</taxon>
        <taxon>Olpidium</taxon>
    </lineage>
</organism>
<sequence>GRTGRHFVTACYNPHQNGLAERVNRTLGERTRAMLMHGAPEHFWAEALQMVAHVYN</sequence>
<proteinExistence type="predicted"/>
<evidence type="ECO:0000313" key="3">
    <source>
        <dbReference type="Proteomes" id="UP000673691"/>
    </source>
</evidence>
<dbReference type="InterPro" id="IPR036397">
    <property type="entry name" value="RNaseH_sf"/>
</dbReference>
<dbReference type="OrthoDB" id="3243429at2759"/>
<keyword evidence="3" id="KW-1185">Reference proteome</keyword>
<dbReference type="InterPro" id="IPR001584">
    <property type="entry name" value="Integrase_cat-core"/>
</dbReference>
<evidence type="ECO:0000313" key="2">
    <source>
        <dbReference type="EMBL" id="KAG5459297.1"/>
    </source>
</evidence>
<feature type="domain" description="Integrase catalytic" evidence="1">
    <location>
        <begin position="1"/>
        <end position="56"/>
    </location>
</feature>
<evidence type="ECO:0000259" key="1">
    <source>
        <dbReference type="PROSITE" id="PS50994"/>
    </source>
</evidence>
<dbReference type="GO" id="GO:0003676">
    <property type="term" value="F:nucleic acid binding"/>
    <property type="evidence" value="ECO:0007669"/>
    <property type="project" value="InterPro"/>
</dbReference>
<dbReference type="GO" id="GO:0005634">
    <property type="term" value="C:nucleus"/>
    <property type="evidence" value="ECO:0007669"/>
    <property type="project" value="UniProtKB-ARBA"/>
</dbReference>
<dbReference type="Proteomes" id="UP000673691">
    <property type="component" value="Unassembled WGS sequence"/>
</dbReference>
<dbReference type="PROSITE" id="PS50994">
    <property type="entry name" value="INTEGRASE"/>
    <property type="match status" value="1"/>
</dbReference>
<feature type="non-terminal residue" evidence="2">
    <location>
        <position position="1"/>
    </location>
</feature>
<feature type="non-terminal residue" evidence="2">
    <location>
        <position position="56"/>
    </location>
</feature>
<gene>
    <name evidence="2" type="ORF">BJ554DRAFT_313</name>
</gene>
<dbReference type="EMBL" id="JAEFCI010007079">
    <property type="protein sequence ID" value="KAG5459297.1"/>
    <property type="molecule type" value="Genomic_DNA"/>
</dbReference>
<name>A0A8H7ZTW7_9FUNG</name>
<reference evidence="2 3" key="1">
    <citation type="journal article" name="Sci. Rep.">
        <title>Genome-scale phylogenetic analyses confirm Olpidium as the closest living zoosporic fungus to the non-flagellated, terrestrial fungi.</title>
        <authorList>
            <person name="Chang Y."/>
            <person name="Rochon D."/>
            <person name="Sekimoto S."/>
            <person name="Wang Y."/>
            <person name="Chovatia M."/>
            <person name="Sandor L."/>
            <person name="Salamov A."/>
            <person name="Grigoriev I.V."/>
            <person name="Stajich J.E."/>
            <person name="Spatafora J.W."/>
        </authorList>
    </citation>
    <scope>NUCLEOTIDE SEQUENCE [LARGE SCALE GENOMIC DNA]</scope>
    <source>
        <strain evidence="2">S191</strain>
    </source>
</reference>
<comment type="caution">
    <text evidence="2">The sequence shown here is derived from an EMBL/GenBank/DDBJ whole genome shotgun (WGS) entry which is preliminary data.</text>
</comment>
<dbReference type="GO" id="GO:0015074">
    <property type="term" value="P:DNA integration"/>
    <property type="evidence" value="ECO:0007669"/>
    <property type="project" value="InterPro"/>
</dbReference>
<accession>A0A8H7ZTW7</accession>
<protein>
    <recommendedName>
        <fullName evidence="1">Integrase catalytic domain-containing protein</fullName>
    </recommendedName>
</protein>
<dbReference type="Gene3D" id="3.30.420.10">
    <property type="entry name" value="Ribonuclease H-like superfamily/Ribonuclease H"/>
    <property type="match status" value="1"/>
</dbReference>